<sequence>MPDIQILGEANADEGVLAAIETSPPDVVLLGLNATLPGDLELCHAIKQRLPSVAAIILTSEPRDEQFLQAIKARASAYLSKD</sequence>
<comment type="caution">
    <text evidence="2">The sequence shown here is derived from an EMBL/GenBank/DDBJ whole genome shotgun (WGS) entry which is preliminary data.</text>
</comment>
<proteinExistence type="predicted"/>
<accession>X1N3H9</accession>
<dbReference type="SUPFAM" id="SSF52172">
    <property type="entry name" value="CheY-like"/>
    <property type="match status" value="1"/>
</dbReference>
<dbReference type="PROSITE" id="PS50110">
    <property type="entry name" value="RESPONSE_REGULATORY"/>
    <property type="match status" value="1"/>
</dbReference>
<evidence type="ECO:0000259" key="1">
    <source>
        <dbReference type="PROSITE" id="PS50110"/>
    </source>
</evidence>
<dbReference type="Gene3D" id="3.40.50.2300">
    <property type="match status" value="1"/>
</dbReference>
<name>X1N3H9_9ZZZZ</name>
<gene>
    <name evidence="2" type="ORF">S06H3_44316</name>
</gene>
<dbReference type="InterPro" id="IPR001789">
    <property type="entry name" value="Sig_transdc_resp-reg_receiver"/>
</dbReference>
<feature type="non-terminal residue" evidence="2">
    <location>
        <position position="82"/>
    </location>
</feature>
<dbReference type="InterPro" id="IPR011006">
    <property type="entry name" value="CheY-like_superfamily"/>
</dbReference>
<protein>
    <recommendedName>
        <fullName evidence="1">Response regulatory domain-containing protein</fullName>
    </recommendedName>
</protein>
<dbReference type="GO" id="GO:0000160">
    <property type="term" value="P:phosphorelay signal transduction system"/>
    <property type="evidence" value="ECO:0007669"/>
    <property type="project" value="InterPro"/>
</dbReference>
<feature type="domain" description="Response regulatory" evidence="1">
    <location>
        <begin position="1"/>
        <end position="82"/>
    </location>
</feature>
<dbReference type="EMBL" id="BARV01027548">
    <property type="protein sequence ID" value="GAI38557.1"/>
    <property type="molecule type" value="Genomic_DNA"/>
</dbReference>
<evidence type="ECO:0000313" key="2">
    <source>
        <dbReference type="EMBL" id="GAI38557.1"/>
    </source>
</evidence>
<reference evidence="2" key="1">
    <citation type="journal article" date="2014" name="Front. Microbiol.">
        <title>High frequency of phylogenetically diverse reductive dehalogenase-homologous genes in deep subseafloor sedimentary metagenomes.</title>
        <authorList>
            <person name="Kawai M."/>
            <person name="Futagami T."/>
            <person name="Toyoda A."/>
            <person name="Takaki Y."/>
            <person name="Nishi S."/>
            <person name="Hori S."/>
            <person name="Arai W."/>
            <person name="Tsubouchi T."/>
            <person name="Morono Y."/>
            <person name="Uchiyama I."/>
            <person name="Ito T."/>
            <person name="Fujiyama A."/>
            <person name="Inagaki F."/>
            <person name="Takami H."/>
        </authorList>
    </citation>
    <scope>NUCLEOTIDE SEQUENCE</scope>
    <source>
        <strain evidence="2">Expedition CK06-06</strain>
    </source>
</reference>
<organism evidence="2">
    <name type="scientific">marine sediment metagenome</name>
    <dbReference type="NCBI Taxonomy" id="412755"/>
    <lineage>
        <taxon>unclassified sequences</taxon>
        <taxon>metagenomes</taxon>
        <taxon>ecological metagenomes</taxon>
    </lineage>
</organism>
<dbReference type="AlphaFoldDB" id="X1N3H9"/>